<evidence type="ECO:0000313" key="2">
    <source>
        <dbReference type="Proteomes" id="UP000253250"/>
    </source>
</evidence>
<dbReference type="Proteomes" id="UP000253250">
    <property type="component" value="Unassembled WGS sequence"/>
</dbReference>
<name>A0A1C2G4W1_9GAMM</name>
<sequence>MDYTWILVADRARARIVAKPNAVPSNGRDWEELEPLVYPEARIPERALSTDKPGRTFDRKGSGRHAMATEMSAKEEAASRFAKTLARVLDKGRTNHLYESLILVAEPGFLGTLQANLSAQTAKKVIDKIPKDLTTRPHKELTQDLRALLRPRG</sequence>
<evidence type="ECO:0000313" key="1">
    <source>
        <dbReference type="EMBL" id="RCN58962.1"/>
    </source>
</evidence>
<dbReference type="RefSeq" id="WP_065968688.1">
    <property type="nucleotide sequence ID" value="NZ_CP080624.1"/>
</dbReference>
<dbReference type="InterPro" id="IPR019291">
    <property type="entry name" value="Host_attachment_protein"/>
</dbReference>
<comment type="caution">
    <text evidence="1">The sequence shown here is derived from an EMBL/GenBank/DDBJ whole genome shotgun (WGS) entry which is preliminary data.</text>
</comment>
<proteinExistence type="predicted"/>
<dbReference type="EMBL" id="PSYR01000001">
    <property type="protein sequence ID" value="RCN58962.1"/>
    <property type="molecule type" value="Genomic_DNA"/>
</dbReference>
<dbReference type="AlphaFoldDB" id="A0A1C2G4W1"/>
<accession>A0A1C2G4W1</accession>
<protein>
    <submittedName>
        <fullName evidence="1">Host attachment protein</fullName>
    </submittedName>
</protein>
<dbReference type="Pfam" id="PF10116">
    <property type="entry name" value="Host_attach"/>
    <property type="match status" value="1"/>
</dbReference>
<dbReference type="OrthoDB" id="329419at2"/>
<reference evidence="1 2" key="1">
    <citation type="submission" date="2018-02" db="EMBL/GenBank/DDBJ databases">
        <title>Insights into the biology of acidophilic members of the Acidiferrobacteraceae family derived from comparative genomic analyses.</title>
        <authorList>
            <person name="Issotta F."/>
            <person name="Thyssen C."/>
            <person name="Mena C."/>
            <person name="Moya A."/>
            <person name="Bellenberg S."/>
            <person name="Sproer C."/>
            <person name="Covarrubias P.C."/>
            <person name="Sand W."/>
            <person name="Quatrini R."/>
            <person name="Vera M."/>
        </authorList>
    </citation>
    <scope>NUCLEOTIDE SEQUENCE [LARGE SCALE GENOMIC DNA]</scope>
    <source>
        <strain evidence="2">m-1</strain>
    </source>
</reference>
<gene>
    <name evidence="1" type="ORF">C4900_04195</name>
</gene>
<keyword evidence="2" id="KW-1185">Reference proteome</keyword>
<organism evidence="1 2">
    <name type="scientific">Acidiferrobacter thiooxydans</name>
    <dbReference type="NCBI Taxonomy" id="163359"/>
    <lineage>
        <taxon>Bacteria</taxon>
        <taxon>Pseudomonadati</taxon>
        <taxon>Pseudomonadota</taxon>
        <taxon>Gammaproteobacteria</taxon>
        <taxon>Acidiferrobacterales</taxon>
        <taxon>Acidiferrobacteraceae</taxon>
        <taxon>Acidiferrobacter</taxon>
    </lineage>
</organism>